<accession>A0A3P3W6D0</accession>
<proteinExistence type="predicted"/>
<dbReference type="InterPro" id="IPR001460">
    <property type="entry name" value="PCN-bd_Tpept"/>
</dbReference>
<dbReference type="Gene3D" id="3.40.710.10">
    <property type="entry name" value="DD-peptidase/beta-lactamase superfamily"/>
    <property type="match status" value="1"/>
</dbReference>
<comment type="caution">
    <text evidence="2">The sequence shown here is derived from an EMBL/GenBank/DDBJ whole genome shotgun (WGS) entry which is preliminary data.</text>
</comment>
<evidence type="ECO:0000259" key="1">
    <source>
        <dbReference type="Pfam" id="PF00905"/>
    </source>
</evidence>
<dbReference type="InterPro" id="IPR012338">
    <property type="entry name" value="Beta-lactam/transpept-like"/>
</dbReference>
<protein>
    <recommendedName>
        <fullName evidence="1">Penicillin-binding protein transpeptidase domain-containing protein</fullName>
    </recommendedName>
</protein>
<gene>
    <name evidence="2" type="ORF">EG240_11445</name>
</gene>
<keyword evidence="3" id="KW-1185">Reference proteome</keyword>
<dbReference type="SUPFAM" id="SSF56601">
    <property type="entry name" value="beta-lactamase/transpeptidase-like"/>
    <property type="match status" value="1"/>
</dbReference>
<evidence type="ECO:0000313" key="3">
    <source>
        <dbReference type="Proteomes" id="UP000275719"/>
    </source>
</evidence>
<dbReference type="EMBL" id="RQVQ01000026">
    <property type="protein sequence ID" value="RRJ89536.1"/>
    <property type="molecule type" value="Genomic_DNA"/>
</dbReference>
<dbReference type="Proteomes" id="UP000275719">
    <property type="component" value="Unassembled WGS sequence"/>
</dbReference>
<dbReference type="Pfam" id="PF00905">
    <property type="entry name" value="Transpeptidase"/>
    <property type="match status" value="1"/>
</dbReference>
<dbReference type="AlphaFoldDB" id="A0A3P3W6D0"/>
<name>A0A3P3W6D0_9FLAO</name>
<evidence type="ECO:0000313" key="2">
    <source>
        <dbReference type="EMBL" id="RRJ89536.1"/>
    </source>
</evidence>
<reference evidence="2 3" key="1">
    <citation type="submission" date="2018-11" db="EMBL/GenBank/DDBJ databases">
        <title>Flavobacterium sp. nov., YIM 102701-2 draft genome.</title>
        <authorList>
            <person name="Li G."/>
            <person name="Jiang Y."/>
        </authorList>
    </citation>
    <scope>NUCLEOTIDE SEQUENCE [LARGE SCALE GENOMIC DNA]</scope>
    <source>
        <strain evidence="2 3">YIM 102701-2</strain>
    </source>
</reference>
<feature type="domain" description="Penicillin-binding protein transpeptidase" evidence="1">
    <location>
        <begin position="45"/>
        <end position="233"/>
    </location>
</feature>
<organism evidence="2 3">
    <name type="scientific">Paenimyroides tangerinum</name>
    <dbReference type="NCBI Taxonomy" id="2488728"/>
    <lineage>
        <taxon>Bacteria</taxon>
        <taxon>Pseudomonadati</taxon>
        <taxon>Bacteroidota</taxon>
        <taxon>Flavobacteriia</taxon>
        <taxon>Flavobacteriales</taxon>
        <taxon>Flavobacteriaceae</taxon>
        <taxon>Paenimyroides</taxon>
    </lineage>
</organism>
<dbReference type="OrthoDB" id="9762883at2"/>
<dbReference type="GO" id="GO:0008658">
    <property type="term" value="F:penicillin binding"/>
    <property type="evidence" value="ECO:0007669"/>
    <property type="project" value="InterPro"/>
</dbReference>
<dbReference type="RefSeq" id="WP_125019528.1">
    <property type="nucleotide sequence ID" value="NZ_RQVQ01000026.1"/>
</dbReference>
<sequence length="266" mass="31947">MKKIIIFLFVLINFTGFSQSFVDFAFKSKDVDGSILIYDENKDTWLFNIENDIKRNSPIGSLFNIPSALIALDLGVITNDPGEFMYWDGVKRYYFGTPKFTWSCNTNLDEALFYKNDWYFQNVSDLVRHKNYEFFLKDLDVTNLKYDRKEKYYWHFGGLFSNPEQQINFFRKLQKQELGFKKINQKYLYDSLLTINNPNYTIHGYETFNVYKGERIDWWVGVLKTKDNTYYFSTRIFEDINKTKKADFNNKKFEITIEIFRMLGYI</sequence>